<reference evidence="2 3" key="1">
    <citation type="journal article" date="2016" name="Gut Pathog.">
        <title>Whole genome sequencing of "Faecalibaculum rodentium" ALO17, isolated from C57BL/6J laboratory mouse feces.</title>
        <authorList>
            <person name="Lim S."/>
            <person name="Chang D.H."/>
            <person name="Ahn S."/>
            <person name="Kim B.C."/>
        </authorList>
    </citation>
    <scope>NUCLEOTIDE SEQUENCE [LARGE SCALE GENOMIC DNA]</scope>
    <source>
        <strain evidence="2 3">Alo17</strain>
    </source>
</reference>
<dbReference type="CDD" id="cd05151">
    <property type="entry name" value="ChoK-like"/>
    <property type="match status" value="1"/>
</dbReference>
<dbReference type="SUPFAM" id="SSF56112">
    <property type="entry name" value="Protein kinase-like (PK-like)"/>
    <property type="match status" value="1"/>
</dbReference>
<evidence type="ECO:0000313" key="3">
    <source>
        <dbReference type="Proteomes" id="UP000069771"/>
    </source>
</evidence>
<dbReference type="Pfam" id="PF01636">
    <property type="entry name" value="APH"/>
    <property type="match status" value="1"/>
</dbReference>
<dbReference type="Gene3D" id="3.90.1200.10">
    <property type="match status" value="1"/>
</dbReference>
<gene>
    <name evidence="2" type="ORF">AALO17_04270</name>
</gene>
<evidence type="ECO:0000313" key="2">
    <source>
        <dbReference type="EMBL" id="AMK53561.1"/>
    </source>
</evidence>
<keyword evidence="3" id="KW-1185">Reference proteome</keyword>
<dbReference type="InterPro" id="IPR011009">
    <property type="entry name" value="Kinase-like_dom_sf"/>
</dbReference>
<evidence type="ECO:0000259" key="1">
    <source>
        <dbReference type="Pfam" id="PF01636"/>
    </source>
</evidence>
<organism evidence="2 3">
    <name type="scientific">Faecalibaculum rodentium</name>
    <dbReference type="NCBI Taxonomy" id="1702221"/>
    <lineage>
        <taxon>Bacteria</taxon>
        <taxon>Bacillati</taxon>
        <taxon>Bacillota</taxon>
        <taxon>Erysipelotrichia</taxon>
        <taxon>Erysipelotrichales</taxon>
        <taxon>Erysipelotrichaceae</taxon>
        <taxon>Faecalibaculum</taxon>
    </lineage>
</organism>
<name>A0A140DSD4_9FIRM</name>
<dbReference type="AlphaFoldDB" id="A0A140DSD4"/>
<dbReference type="STRING" id="1702221.AALO17_04270"/>
<accession>A0A140DSD4</accession>
<dbReference type="Gene3D" id="3.30.200.20">
    <property type="entry name" value="Phosphorylase Kinase, domain 1"/>
    <property type="match status" value="1"/>
</dbReference>
<protein>
    <recommendedName>
        <fullName evidence="1">Aminoglycoside phosphotransferase domain-containing protein</fullName>
    </recommendedName>
</protein>
<dbReference type="InterPro" id="IPR002575">
    <property type="entry name" value="Aminoglycoside_PTrfase"/>
</dbReference>
<dbReference type="EMBL" id="CP011391">
    <property type="protein sequence ID" value="AMK53561.1"/>
    <property type="molecule type" value="Genomic_DNA"/>
</dbReference>
<dbReference type="Proteomes" id="UP000069771">
    <property type="component" value="Chromosome"/>
</dbReference>
<dbReference type="KEGG" id="fro:AALO17_04270"/>
<sequence>MCLPGLWEYHTDMDERTIAAAVGSTDFTIEPTNLGISNENLLVTAQDRQYFWRRPKAGAALLATSHDAEIRAMELAADLDVPTLYYDRTTGEKLSRRVQAVTFGESADADRYRRAGQLVAFLHRKPPVETVFDPFEKLEQYRSRTRTPVSFPHEQEILDCARSLWEPLCLCHNDLVCGNILLGQDRDWLIDYEYAAAGDPRFDLAGFLSENSILDPAARAQFLEGYNSSYPEWQIMVFELVADMIWANWAQMLLETRQDPVFAEILRDKQAHFENILNKLVDRKN</sequence>
<proteinExistence type="predicted"/>
<feature type="domain" description="Aminoglycoside phosphotransferase" evidence="1">
    <location>
        <begin position="29"/>
        <end position="232"/>
    </location>
</feature>